<organism evidence="4 5">
    <name type="scientific">Liparis tanakae</name>
    <name type="common">Tanaka's snailfish</name>
    <dbReference type="NCBI Taxonomy" id="230148"/>
    <lineage>
        <taxon>Eukaryota</taxon>
        <taxon>Metazoa</taxon>
        <taxon>Chordata</taxon>
        <taxon>Craniata</taxon>
        <taxon>Vertebrata</taxon>
        <taxon>Euteleostomi</taxon>
        <taxon>Actinopterygii</taxon>
        <taxon>Neopterygii</taxon>
        <taxon>Teleostei</taxon>
        <taxon>Neoteleostei</taxon>
        <taxon>Acanthomorphata</taxon>
        <taxon>Eupercaria</taxon>
        <taxon>Perciformes</taxon>
        <taxon>Cottioidei</taxon>
        <taxon>Cottales</taxon>
        <taxon>Liparidae</taxon>
        <taxon>Liparis</taxon>
    </lineage>
</organism>
<dbReference type="GO" id="GO:0006508">
    <property type="term" value="P:proteolysis"/>
    <property type="evidence" value="ECO:0007669"/>
    <property type="project" value="InterPro"/>
</dbReference>
<comment type="caution">
    <text evidence="4">The sequence shown here is derived from an EMBL/GenBank/DDBJ whole genome shotgun (WGS) entry which is preliminary data.</text>
</comment>
<comment type="caution">
    <text evidence="2">Lacks conserved residue(s) required for the propagation of feature annotation.</text>
</comment>
<reference evidence="4 5" key="1">
    <citation type="submission" date="2019-03" db="EMBL/GenBank/DDBJ databases">
        <title>First draft genome of Liparis tanakae, snailfish: a comprehensive survey of snailfish specific genes.</title>
        <authorList>
            <person name="Kim W."/>
            <person name="Song I."/>
            <person name="Jeong J.-H."/>
            <person name="Kim D."/>
            <person name="Kim S."/>
            <person name="Ryu S."/>
            <person name="Song J.Y."/>
            <person name="Lee S.K."/>
        </authorList>
    </citation>
    <scope>NUCLEOTIDE SEQUENCE [LARGE SCALE GENOMIC DNA]</scope>
    <source>
        <tissue evidence="4">Muscle</tissue>
    </source>
</reference>
<dbReference type="EMBL" id="SRLO01000115">
    <property type="protein sequence ID" value="TNN74371.1"/>
    <property type="molecule type" value="Genomic_DNA"/>
</dbReference>
<dbReference type="InterPro" id="IPR022684">
    <property type="entry name" value="Calpain_cysteine_protease"/>
</dbReference>
<dbReference type="InterPro" id="IPR001300">
    <property type="entry name" value="Peptidase_C2_calpain_cat"/>
</dbReference>
<proteinExistence type="inferred from homology"/>
<dbReference type="PRINTS" id="PR00704">
    <property type="entry name" value="CALPAIN"/>
</dbReference>
<dbReference type="OrthoDB" id="424753at2759"/>
<protein>
    <submittedName>
        <fullName evidence="4">Calpain-2 catalytic subunit</fullName>
    </submittedName>
</protein>
<sequence length="101" mass="11579">MNGMKQDFEELRRSCLERGQLFQDDCFEALPSSLGYDELGPNSYKVRGITWKRPRELCSNPQFIVEHATRTDICQGALGEALQPTHIHTFLQQCLNVSDTF</sequence>
<dbReference type="AlphaFoldDB" id="A0A4Z2I9F2"/>
<keyword evidence="5" id="KW-1185">Reference proteome</keyword>
<evidence type="ECO:0000259" key="3">
    <source>
        <dbReference type="PROSITE" id="PS50203"/>
    </source>
</evidence>
<dbReference type="Proteomes" id="UP000314294">
    <property type="component" value="Unassembled WGS sequence"/>
</dbReference>
<comment type="similarity">
    <text evidence="1">Belongs to the peptidase C2 family.</text>
</comment>
<evidence type="ECO:0000256" key="1">
    <source>
        <dbReference type="ARBA" id="ARBA00007623"/>
    </source>
</evidence>
<dbReference type="GO" id="GO:0005737">
    <property type="term" value="C:cytoplasm"/>
    <property type="evidence" value="ECO:0007669"/>
    <property type="project" value="TreeGrafter"/>
</dbReference>
<evidence type="ECO:0000313" key="5">
    <source>
        <dbReference type="Proteomes" id="UP000314294"/>
    </source>
</evidence>
<dbReference type="PROSITE" id="PS50203">
    <property type="entry name" value="CALPAIN_CAT"/>
    <property type="match status" value="1"/>
</dbReference>
<dbReference type="GO" id="GO:0004198">
    <property type="term" value="F:calcium-dependent cysteine-type endopeptidase activity"/>
    <property type="evidence" value="ECO:0007669"/>
    <property type="project" value="InterPro"/>
</dbReference>
<dbReference type="Pfam" id="PF00648">
    <property type="entry name" value="Peptidase_C2"/>
    <property type="match status" value="1"/>
</dbReference>
<evidence type="ECO:0000256" key="2">
    <source>
        <dbReference type="PROSITE-ProRule" id="PRU00239"/>
    </source>
</evidence>
<gene>
    <name evidence="4" type="primary">Capn2_1</name>
    <name evidence="4" type="ORF">EYF80_015454</name>
</gene>
<dbReference type="InterPro" id="IPR038765">
    <property type="entry name" value="Papain-like_cys_pep_sf"/>
</dbReference>
<name>A0A4Z2I9F2_9TELE</name>
<feature type="domain" description="Calpain catalytic" evidence="3">
    <location>
        <begin position="21"/>
        <end position="80"/>
    </location>
</feature>
<accession>A0A4Z2I9F2</accession>
<evidence type="ECO:0000313" key="4">
    <source>
        <dbReference type="EMBL" id="TNN74371.1"/>
    </source>
</evidence>
<dbReference type="PANTHER" id="PTHR10183:SF268">
    <property type="entry name" value="CALPAIN-2 CATALYTIC SUBUNIT"/>
    <property type="match status" value="1"/>
</dbReference>
<dbReference type="SUPFAM" id="SSF54001">
    <property type="entry name" value="Cysteine proteinases"/>
    <property type="match status" value="1"/>
</dbReference>
<dbReference type="PANTHER" id="PTHR10183">
    <property type="entry name" value="CALPAIN"/>
    <property type="match status" value="1"/>
</dbReference>